<reference evidence="1 2" key="1">
    <citation type="submission" date="2016-03" db="EMBL/GenBank/DDBJ databases">
        <authorList>
            <person name="Ploux O."/>
        </authorList>
    </citation>
    <scope>NUCLEOTIDE SEQUENCE [LARGE SCALE GENOMIC DNA]</scope>
    <source>
        <strain evidence="1 2">EC13</strain>
    </source>
</reference>
<dbReference type="EMBL" id="LUKD01000001">
    <property type="protein sequence ID" value="KYG69234.1"/>
    <property type="molecule type" value="Genomic_DNA"/>
</dbReference>
<accession>A0A161PFI0</accession>
<evidence type="ECO:0000313" key="1">
    <source>
        <dbReference type="EMBL" id="KYG69234.1"/>
    </source>
</evidence>
<evidence type="ECO:0000313" key="2">
    <source>
        <dbReference type="Proteomes" id="UP000075799"/>
    </source>
</evidence>
<organism evidence="1 2">
    <name type="scientific">Bdellovibrio bacteriovorus</name>
    <dbReference type="NCBI Taxonomy" id="959"/>
    <lineage>
        <taxon>Bacteria</taxon>
        <taxon>Pseudomonadati</taxon>
        <taxon>Bdellovibrionota</taxon>
        <taxon>Bdellovibrionia</taxon>
        <taxon>Bdellovibrionales</taxon>
        <taxon>Pseudobdellovibrionaceae</taxon>
        <taxon>Bdellovibrio</taxon>
    </lineage>
</organism>
<dbReference type="Proteomes" id="UP000075799">
    <property type="component" value="Unassembled WGS sequence"/>
</dbReference>
<gene>
    <name evidence="1" type="ORF">AZI87_08490</name>
</gene>
<comment type="caution">
    <text evidence="1">The sequence shown here is derived from an EMBL/GenBank/DDBJ whole genome shotgun (WGS) entry which is preliminary data.</text>
</comment>
<proteinExistence type="predicted"/>
<sequence length="83" mass="9270">MLIQQLELRQSSRLNLPVFDKRINPKSQTKTLPRPRQVLPEIPASAEIPAGRLQSKLLKSHDLFAGIASAIPLCVTQTNDKEI</sequence>
<name>A0A161PFI0_BDEBC</name>
<dbReference type="AlphaFoldDB" id="A0A161PFI0"/>
<protein>
    <submittedName>
        <fullName evidence="1">Uncharacterized protein</fullName>
    </submittedName>
</protein>